<name>A0ABW2XTW1_9ACTN</name>
<keyword evidence="4 5" id="KW-0472">Membrane</keyword>
<sequence>MTALLAGTAAVAVPLVLLGSLFGQLRRPGTLAAALRAQRTFPPSLAGPVAAAVLAAEAVAGLGGAAGLLMWRDGPFRAASAAAAVLLALYAAYGARVARTRRGVPCGCAGERTPMTGWVAGRAAAFAALALAGALWGLPGDPTRYEIVTIVAAGLGFAVILWTLPLAMTEERSPAV</sequence>
<evidence type="ECO:0000256" key="1">
    <source>
        <dbReference type="ARBA" id="ARBA00004141"/>
    </source>
</evidence>
<dbReference type="Pfam" id="PF07291">
    <property type="entry name" value="MauE"/>
    <property type="match status" value="1"/>
</dbReference>
<evidence type="ECO:0000256" key="5">
    <source>
        <dbReference type="SAM" id="Phobius"/>
    </source>
</evidence>
<comment type="subcellular location">
    <subcellularLocation>
        <location evidence="1">Membrane</location>
        <topology evidence="1">Multi-pass membrane protein</topology>
    </subcellularLocation>
</comment>
<feature type="transmembrane region" description="Helical" evidence="5">
    <location>
        <begin position="47"/>
        <end position="71"/>
    </location>
</feature>
<proteinExistence type="predicted"/>
<comment type="caution">
    <text evidence="7">The sequence shown here is derived from an EMBL/GenBank/DDBJ whole genome shotgun (WGS) entry which is preliminary data.</text>
</comment>
<dbReference type="EMBL" id="JBHTGP010000015">
    <property type="protein sequence ID" value="MFD0688943.1"/>
    <property type="molecule type" value="Genomic_DNA"/>
</dbReference>
<feature type="transmembrane region" description="Helical" evidence="5">
    <location>
        <begin position="145"/>
        <end position="164"/>
    </location>
</feature>
<dbReference type="Proteomes" id="UP001597063">
    <property type="component" value="Unassembled WGS sequence"/>
</dbReference>
<evidence type="ECO:0000256" key="2">
    <source>
        <dbReference type="ARBA" id="ARBA00022692"/>
    </source>
</evidence>
<evidence type="ECO:0000313" key="8">
    <source>
        <dbReference type="Proteomes" id="UP001597063"/>
    </source>
</evidence>
<keyword evidence="8" id="KW-1185">Reference proteome</keyword>
<evidence type="ECO:0000313" key="7">
    <source>
        <dbReference type="EMBL" id="MFD0688943.1"/>
    </source>
</evidence>
<evidence type="ECO:0000256" key="4">
    <source>
        <dbReference type="ARBA" id="ARBA00023136"/>
    </source>
</evidence>
<organism evidence="7 8">
    <name type="scientific">Actinomadura fibrosa</name>
    <dbReference type="NCBI Taxonomy" id="111802"/>
    <lineage>
        <taxon>Bacteria</taxon>
        <taxon>Bacillati</taxon>
        <taxon>Actinomycetota</taxon>
        <taxon>Actinomycetes</taxon>
        <taxon>Streptosporangiales</taxon>
        <taxon>Thermomonosporaceae</taxon>
        <taxon>Actinomadura</taxon>
    </lineage>
</organism>
<dbReference type="RefSeq" id="WP_378324392.1">
    <property type="nucleotide sequence ID" value="NZ_JBHTGP010000015.1"/>
</dbReference>
<keyword evidence="3 5" id="KW-1133">Transmembrane helix</keyword>
<keyword evidence="2 5" id="KW-0812">Transmembrane</keyword>
<gene>
    <name evidence="7" type="ORF">ACFQZM_30940</name>
</gene>
<reference evidence="8" key="1">
    <citation type="journal article" date="2019" name="Int. J. Syst. Evol. Microbiol.">
        <title>The Global Catalogue of Microorganisms (GCM) 10K type strain sequencing project: providing services to taxonomists for standard genome sequencing and annotation.</title>
        <authorList>
            <consortium name="The Broad Institute Genomics Platform"/>
            <consortium name="The Broad Institute Genome Sequencing Center for Infectious Disease"/>
            <person name="Wu L."/>
            <person name="Ma J."/>
        </authorList>
    </citation>
    <scope>NUCLEOTIDE SEQUENCE [LARGE SCALE GENOMIC DNA]</scope>
    <source>
        <strain evidence="8">JCM 9371</strain>
    </source>
</reference>
<feature type="transmembrane region" description="Helical" evidence="5">
    <location>
        <begin position="78"/>
        <end position="95"/>
    </location>
</feature>
<evidence type="ECO:0000256" key="3">
    <source>
        <dbReference type="ARBA" id="ARBA00022989"/>
    </source>
</evidence>
<evidence type="ECO:0000259" key="6">
    <source>
        <dbReference type="Pfam" id="PF07291"/>
    </source>
</evidence>
<feature type="transmembrane region" description="Helical" evidence="5">
    <location>
        <begin position="115"/>
        <end position="138"/>
    </location>
</feature>
<protein>
    <submittedName>
        <fullName evidence="7">MauE/DoxX family redox-associated membrane protein</fullName>
    </submittedName>
</protein>
<dbReference type="InterPro" id="IPR009908">
    <property type="entry name" value="Methylamine_util_MauE"/>
</dbReference>
<accession>A0ABW2XTW1</accession>
<feature type="domain" description="Methylamine utilisation protein MauE" evidence="6">
    <location>
        <begin position="5"/>
        <end position="134"/>
    </location>
</feature>